<sequence>MEGVDTPSKPSTKDVGDDEIGVVEIASKNGDLVLHVEHGAPEPKIHSFKVSTAALKKSKYFERLLEAGRFGEGQQVASQHDLLRQKFQDITLAPTIELPSIRIVDLGRISAVKSTRPLLTDFFLIMHDKDTSSPPPVSNLANLAIVADRFDALATVRTYVRRKKFLLALDAKTQPKAEASLSEERVRQRFLVALLLDHAPWIERYSARLINRGWVGQEADVDDPLWWDLPGRVEEELAFRRDCILETIQSLQSHFLALYSSRARQCRLGYDSSPECDSFQFGEMVRFFLRAGTLSLTPTILPPEEPNQPYEGDILALLDRLKQIPEYQVDRNHSHCGIRTRLVPLADLLGAAATQAGLCGECWAADRSAHSWMGAKRPLKWVRAKDGVVLRVGGGQCGRRHVSVRDFFMATERDWSG</sequence>
<accession>A0AB34KKR2</accession>
<dbReference type="RefSeq" id="XP_069227763.1">
    <property type="nucleotide sequence ID" value="XM_069375469.1"/>
</dbReference>
<dbReference type="Proteomes" id="UP000803884">
    <property type="component" value="Unassembled WGS sequence"/>
</dbReference>
<comment type="caution">
    <text evidence="1">The sequence shown here is derived from an EMBL/GenBank/DDBJ whole genome shotgun (WGS) entry which is preliminary data.</text>
</comment>
<dbReference type="AlphaFoldDB" id="A0AB34KKR2"/>
<name>A0AB34KKR2_9PEZI</name>
<evidence type="ECO:0000313" key="2">
    <source>
        <dbReference type="Proteomes" id="UP000803884"/>
    </source>
</evidence>
<evidence type="ECO:0008006" key="3">
    <source>
        <dbReference type="Google" id="ProtNLM"/>
    </source>
</evidence>
<proteinExistence type="predicted"/>
<dbReference type="EMBL" id="JAAQHG020000024">
    <property type="protein sequence ID" value="KAL1584657.1"/>
    <property type="molecule type" value="Genomic_DNA"/>
</dbReference>
<dbReference type="GeneID" id="96008307"/>
<protein>
    <recommendedName>
        <fullName evidence="3">BTB domain-containing protein</fullName>
    </recommendedName>
</protein>
<reference evidence="1 2" key="1">
    <citation type="journal article" date="2020" name="Microbiol. Resour. Announc.">
        <title>Draft Genome Sequence of a Cladosporium Species Isolated from the Mesophotic Ascidian Didemnum maculosum.</title>
        <authorList>
            <person name="Gioti A."/>
            <person name="Siaperas R."/>
            <person name="Nikolaivits E."/>
            <person name="Le Goff G."/>
            <person name="Ouazzani J."/>
            <person name="Kotoulas G."/>
            <person name="Topakas E."/>
        </authorList>
    </citation>
    <scope>NUCLEOTIDE SEQUENCE [LARGE SCALE GENOMIC DNA]</scope>
    <source>
        <strain evidence="1 2">TM138-S3</strain>
    </source>
</reference>
<gene>
    <name evidence="1" type="ORF">WHR41_06864</name>
</gene>
<keyword evidence="2" id="KW-1185">Reference proteome</keyword>
<organism evidence="1 2">
    <name type="scientific">Cladosporium halotolerans</name>
    <dbReference type="NCBI Taxonomy" id="1052096"/>
    <lineage>
        <taxon>Eukaryota</taxon>
        <taxon>Fungi</taxon>
        <taxon>Dikarya</taxon>
        <taxon>Ascomycota</taxon>
        <taxon>Pezizomycotina</taxon>
        <taxon>Dothideomycetes</taxon>
        <taxon>Dothideomycetidae</taxon>
        <taxon>Cladosporiales</taxon>
        <taxon>Cladosporiaceae</taxon>
        <taxon>Cladosporium</taxon>
    </lineage>
</organism>
<evidence type="ECO:0000313" key="1">
    <source>
        <dbReference type="EMBL" id="KAL1584657.1"/>
    </source>
</evidence>